<dbReference type="Proteomes" id="UP000306319">
    <property type="component" value="Unassembled WGS sequence"/>
</dbReference>
<proteinExistence type="predicted"/>
<evidence type="ECO:0000313" key="2">
    <source>
        <dbReference type="Proteomes" id="UP000306319"/>
    </source>
</evidence>
<evidence type="ECO:0000313" key="1">
    <source>
        <dbReference type="EMBL" id="TGY76305.1"/>
    </source>
</evidence>
<reference evidence="1" key="1">
    <citation type="submission" date="2019-04" db="EMBL/GenBank/DDBJ databases">
        <title>Microbes associate with the intestines of laboratory mice.</title>
        <authorList>
            <person name="Navarre W."/>
            <person name="Wong E."/>
            <person name="Huang K."/>
            <person name="Tropini C."/>
            <person name="Ng K."/>
            <person name="Yu B."/>
        </authorList>
    </citation>
    <scope>NUCLEOTIDE SEQUENCE</scope>
    <source>
        <strain evidence="1">NM04_E33</strain>
    </source>
</reference>
<comment type="caution">
    <text evidence="1">The sequence shown here is derived from an EMBL/GenBank/DDBJ whole genome shotgun (WGS) entry which is preliminary data.</text>
</comment>
<name>A0AC61RAN7_9BACT</name>
<protein>
    <submittedName>
        <fullName evidence="1">Beta-mannosidase</fullName>
    </submittedName>
</protein>
<accession>A0AC61RAN7</accession>
<dbReference type="EMBL" id="SRYB01000042">
    <property type="protein sequence ID" value="TGY76305.1"/>
    <property type="molecule type" value="Genomic_DNA"/>
</dbReference>
<gene>
    <name evidence="1" type="ORF">E5331_18420</name>
</gene>
<sequence>MNLKSILSICSLAFIAYSTASCSGNEPDKPSSGNEQGQAITLSIVDKQATPETKALYSNLWTIGQKGFMFGHHDDLMYGRKWYDEQGRSDTKDVCGDYPGVYSLDFAELMDDRYIDSESTNIRRRCILEARDRGEVIIACAHLNNPLTGGDSWDNSNKNVAKEILTDGSATQQKFNTWLDRLAEFVTGLKDSNGNLIPIIFRPFHEHTQAWSWWGNTCTTETEFITLWKYTVNYLRDKKGVHQFIYAIAPQMDNQKTENDFLYRWPGDDYVDFIGMDCYQGLSPTVFAANIKTISKVSKMKLKPCGVTETGVEGFTDADYWTKQILTPATGRNLCMVVMWRNKFVGANENDNHYYSVWKGHPSEKDFIKFYNSNLTFFSHNLPDMYNMAENVTVK</sequence>
<keyword evidence="2" id="KW-1185">Reference proteome</keyword>
<organism evidence="1 2">
    <name type="scientific">Lepagella muris</name>
    <dbReference type="NCBI Taxonomy" id="3032870"/>
    <lineage>
        <taxon>Bacteria</taxon>
        <taxon>Pseudomonadati</taxon>
        <taxon>Bacteroidota</taxon>
        <taxon>Bacteroidia</taxon>
        <taxon>Bacteroidales</taxon>
        <taxon>Muribaculaceae</taxon>
        <taxon>Lepagella</taxon>
    </lineage>
</organism>